<dbReference type="Proteomes" id="UP001149142">
    <property type="component" value="Unassembled WGS sequence"/>
</dbReference>
<evidence type="ECO:0000259" key="1">
    <source>
        <dbReference type="Pfam" id="PF17116"/>
    </source>
</evidence>
<name>A0ABT4RZU5_9FLAO</name>
<gene>
    <name evidence="2" type="ORF">OOZ35_07580</name>
</gene>
<keyword evidence="3" id="KW-1185">Reference proteome</keyword>
<dbReference type="SUPFAM" id="SSF49452">
    <property type="entry name" value="Starch-binding domain-like"/>
    <property type="match status" value="1"/>
</dbReference>
<protein>
    <submittedName>
        <fullName evidence="2">DUF5103 domain-containing protein</fullName>
    </submittedName>
</protein>
<dbReference type="Gene3D" id="2.60.40.10">
    <property type="entry name" value="Immunoglobulins"/>
    <property type="match status" value="1"/>
</dbReference>
<sequence>MSYRLFKIITLCFFVSYNLTAQKVTEITPPDYIKTIYFNGGTSESQLPIIKLGEELILEFDALNGQEEDYYYEIKHYNFDWTPSQLVESEYLDGFDEQRIRNYQNSFNTLQTFSHYKLSIPNQFTKAIKVTGNYMITIYDDYDDIVFSRKFMVYQQQANVGVAIKRSRNVKEIDQKQSVDITINSSQIQFVNPKQTVKTVVIQNNNLKTAITTLKPQYILANELTYRYNEESSFYGGNEFLYFENKEIRAASNGVQFIDLKDLYNTYLFTNVSRASQRYTYNPDINGNFKITALDVNNPDTEADYARVHFTLQYKALKPGQHIYVYGNFNNYEIEDFNKMEYFEDEGVYNTSFLLKQGFYNYKYVIVNKDKTIDHTAISGSFWQTENNYKVLVYYRELGARYDQIIGLGEKNSVGITN</sequence>
<dbReference type="InterPro" id="IPR013783">
    <property type="entry name" value="Ig-like_fold"/>
</dbReference>
<dbReference type="Pfam" id="PF17116">
    <property type="entry name" value="T9SS_plug_1st"/>
    <property type="match status" value="1"/>
</dbReference>
<evidence type="ECO:0000313" key="3">
    <source>
        <dbReference type="Proteomes" id="UP001149142"/>
    </source>
</evidence>
<reference evidence="2" key="1">
    <citation type="submission" date="2022-11" db="EMBL/GenBank/DDBJ databases">
        <title>Refractory cell wall polysaccharides provide important carbon source for microbial heterotrophs in the hadal ocean.</title>
        <authorList>
            <person name="Zhu X."/>
        </authorList>
    </citation>
    <scope>NUCLEOTIDE SEQUENCE</scope>
    <source>
        <strain evidence="2">MTRN7</strain>
    </source>
</reference>
<dbReference type="InterPro" id="IPR031345">
    <property type="entry name" value="T9SS_Plug_N"/>
</dbReference>
<evidence type="ECO:0000313" key="2">
    <source>
        <dbReference type="EMBL" id="MDA0177345.1"/>
    </source>
</evidence>
<proteinExistence type="predicted"/>
<comment type="caution">
    <text evidence="2">The sequence shown here is derived from an EMBL/GenBank/DDBJ whole genome shotgun (WGS) entry which is preliminary data.</text>
</comment>
<dbReference type="RefSeq" id="WP_106686651.1">
    <property type="nucleotide sequence ID" value="NZ_CAXQEU010000086.1"/>
</dbReference>
<feature type="domain" description="Type 9 secretion system plug protein N-terminal" evidence="1">
    <location>
        <begin position="33"/>
        <end position="155"/>
    </location>
</feature>
<accession>A0ABT4RZU5</accession>
<dbReference type="InterPro" id="IPR013784">
    <property type="entry name" value="Carb-bd-like_fold"/>
</dbReference>
<organism evidence="2 3">
    <name type="scientific">Mesoflavibacter profundi</name>
    <dbReference type="NCBI Taxonomy" id="2708110"/>
    <lineage>
        <taxon>Bacteria</taxon>
        <taxon>Pseudomonadati</taxon>
        <taxon>Bacteroidota</taxon>
        <taxon>Flavobacteriia</taxon>
        <taxon>Flavobacteriales</taxon>
        <taxon>Flavobacteriaceae</taxon>
        <taxon>Mesoflavibacter</taxon>
    </lineage>
</organism>
<dbReference type="EMBL" id="JAPFGC010000002">
    <property type="protein sequence ID" value="MDA0177345.1"/>
    <property type="molecule type" value="Genomic_DNA"/>
</dbReference>